<dbReference type="PANTHER" id="PTHR36453:SF1">
    <property type="entry name" value="RIGHT HANDED BETA HELIX DOMAIN-CONTAINING PROTEIN"/>
    <property type="match status" value="1"/>
</dbReference>
<proteinExistence type="predicted"/>
<dbReference type="Gene3D" id="2.160.20.10">
    <property type="entry name" value="Single-stranded right-handed beta-helix, Pectin lyase-like"/>
    <property type="match status" value="2"/>
</dbReference>
<evidence type="ECO:0000256" key="1">
    <source>
        <dbReference type="SAM" id="SignalP"/>
    </source>
</evidence>
<evidence type="ECO:0000313" key="2">
    <source>
        <dbReference type="EMBL" id="EDM29557.1"/>
    </source>
</evidence>
<dbReference type="InterPro" id="IPR011050">
    <property type="entry name" value="Pectin_lyase_fold/virulence"/>
</dbReference>
<feature type="signal peptide" evidence="1">
    <location>
        <begin position="1"/>
        <end position="23"/>
    </location>
</feature>
<evidence type="ECO:0000313" key="3">
    <source>
        <dbReference type="Proteomes" id="UP000004947"/>
    </source>
</evidence>
<dbReference type="STRING" id="313628.LNTAR_17443"/>
<sequence length="876" mass="98689">MNKKWRLLSSLSLMGLIASCNQAQDATHASINKSTELHQAIVLPQFSGQTYFISAQGDDQNSGSIDAPLKSINALAKRLKPGDGVYIRAGRYSEVIDISGLEGQQDKPISLVAYPGEEVIFDGSVLIEQEWQADDKGIFSTTLDRDITQLFINDEMAITARWPNASFENDSVFDMEATWRHQGKESTFGTMVDARPKGLEEGVNQQTLAQTGIDFTGAVAVLNINAWMSYAQHVAKHQAGSDQFTYDTTTMKGNLNMLNNDKFFAHKKKLGHYYLEGLMALDAEKEWYFTPEDKKLYLKPQAGQKPQDLKIRAKVQDFNLLIKKSQHLKIQGIQFFASTLNIANCANMTVDDCHFKYPSFNKFVLGEFGKNQYTKIENSMSTEMEPSNNRVSNCVFEYADGPALKMTGYKNIVENNLFHHIDFTCIGGGDGGTIEMGKGRHTTFRYNTVHTAGNSEGYRSGPADIVEYNYLHNMSLLQHDGSAINCGVYAIKDVKVSHNWIHGLRSKAAIRFDTSSMFTAFVNWGEGGTVNHNVAWNSAGLKLKGDRHQVYNNLSFDAFSAGKTDIALPCAPLMGGYNRYSTVKNNLAGAINGHFVVSRGIPLFCKSENNLETDPRSVLRDPSNLDFRPIKTLANVGPYDSTSENYWIPGYKHTKASMPIPALNAKNVKADAELMWRPAREYEAFDIYFSADKFAVEKGDAAAFRGQQSRNIFTPGKLDPQKTYYWRVDVFNKGKQIKGELWSFGGVEEVKYYDYDYPEKPIPMAKDYQLPASIQNSSLTSESKQAVLGLYKRFWWDENLNWYKELKAEKAKLKPGKRGYDKVQKRLQDFYKMEQEFILEEASQKLNQQEVEILKQSLSTSLAKKREKQALITGIQ</sequence>
<reference evidence="2 3" key="1">
    <citation type="journal article" date="2010" name="J. Bacteriol.">
        <title>Genome sequence of Lentisphaera araneosa HTCC2155T, the type species of the order Lentisphaerales in the phylum Lentisphaerae.</title>
        <authorList>
            <person name="Thrash J.C."/>
            <person name="Cho J.C."/>
            <person name="Vergin K.L."/>
            <person name="Morris R.M."/>
            <person name="Giovannoni S.J."/>
        </authorList>
    </citation>
    <scope>NUCLEOTIDE SEQUENCE [LARGE SCALE GENOMIC DNA]</scope>
    <source>
        <strain evidence="2 3">HTCC2155</strain>
    </source>
</reference>
<dbReference type="AlphaFoldDB" id="A6DFH7"/>
<name>A6DFH7_9BACT</name>
<dbReference type="PROSITE" id="PS51257">
    <property type="entry name" value="PROKAR_LIPOPROTEIN"/>
    <property type="match status" value="1"/>
</dbReference>
<evidence type="ECO:0008006" key="4">
    <source>
        <dbReference type="Google" id="ProtNLM"/>
    </source>
</evidence>
<keyword evidence="3" id="KW-1185">Reference proteome</keyword>
<dbReference type="Proteomes" id="UP000004947">
    <property type="component" value="Unassembled WGS sequence"/>
</dbReference>
<dbReference type="InterPro" id="IPR012334">
    <property type="entry name" value="Pectin_lyas_fold"/>
</dbReference>
<dbReference type="PANTHER" id="PTHR36453">
    <property type="entry name" value="SECRETED PROTEIN-RELATED"/>
    <property type="match status" value="1"/>
</dbReference>
<dbReference type="RefSeq" id="WP_007276679.1">
    <property type="nucleotide sequence ID" value="NZ_ABCK01000001.1"/>
</dbReference>
<gene>
    <name evidence="2" type="ORF">LNTAR_17443</name>
</gene>
<dbReference type="eggNOG" id="COG0265">
    <property type="taxonomic scope" value="Bacteria"/>
</dbReference>
<keyword evidence="1" id="KW-0732">Signal</keyword>
<feature type="chain" id="PRO_5002692209" description="Right handed beta helix domain-containing protein" evidence="1">
    <location>
        <begin position="24"/>
        <end position="876"/>
    </location>
</feature>
<accession>A6DFH7</accession>
<dbReference type="EMBL" id="ABCK01000001">
    <property type="protein sequence ID" value="EDM29557.1"/>
    <property type="molecule type" value="Genomic_DNA"/>
</dbReference>
<protein>
    <recommendedName>
        <fullName evidence="4">Right handed beta helix domain-containing protein</fullName>
    </recommendedName>
</protein>
<comment type="caution">
    <text evidence="2">The sequence shown here is derived from an EMBL/GenBank/DDBJ whole genome shotgun (WGS) entry which is preliminary data.</text>
</comment>
<organism evidence="2 3">
    <name type="scientific">Lentisphaera araneosa HTCC2155</name>
    <dbReference type="NCBI Taxonomy" id="313628"/>
    <lineage>
        <taxon>Bacteria</taxon>
        <taxon>Pseudomonadati</taxon>
        <taxon>Lentisphaerota</taxon>
        <taxon>Lentisphaeria</taxon>
        <taxon>Lentisphaerales</taxon>
        <taxon>Lentisphaeraceae</taxon>
        <taxon>Lentisphaera</taxon>
    </lineage>
</organism>
<dbReference type="SUPFAM" id="SSF51126">
    <property type="entry name" value="Pectin lyase-like"/>
    <property type="match status" value="1"/>
</dbReference>
<dbReference type="OrthoDB" id="9791852at2"/>